<dbReference type="CDD" id="cd01572">
    <property type="entry name" value="QPRTase"/>
    <property type="match status" value="1"/>
</dbReference>
<sequence>MIVSELSKETIEDALKLIESSLTEDTGSSDLETGIDCTTDSIVPHDSKASAAFVSRESGVVCGVEVAKLVAEKFAPRVELVVSVADGDVVEPKQTIATMKGPAHDILTIERTCLNFMCRLSGISTLTHSFVDRVAGTKAQVLDTRKTTPGWRRLEKYAVACGGGTNHRMGLYDAVMLKDNHLAFFRSQVENDIDVIPQALSQSRKWILDNASRLPNGDNTILQLEVDTIEQFKIAIAASNSTQPDIVLLDNMSTEQLATAVKIRDERCPNVLLEASGGVNLDTISGIAATGVDRISVGALTHSALNFDIGLDWISRG</sequence>
<accession>A0A5B9P3K3</accession>
<dbReference type="Gene3D" id="3.20.20.70">
    <property type="entry name" value="Aldolase class I"/>
    <property type="match status" value="1"/>
</dbReference>
<evidence type="ECO:0000259" key="14">
    <source>
        <dbReference type="Pfam" id="PF01729"/>
    </source>
</evidence>
<dbReference type="Pfam" id="PF02749">
    <property type="entry name" value="QRPTase_N"/>
    <property type="match status" value="1"/>
</dbReference>
<dbReference type="EC" id="2.4.2.19" evidence="5"/>
<evidence type="ECO:0000256" key="2">
    <source>
        <dbReference type="ARBA" id="ARBA00004893"/>
    </source>
</evidence>
<comment type="catalytic activity">
    <reaction evidence="10">
        <text>nicotinate beta-D-ribonucleotide + CO2 + diphosphate = quinolinate + 5-phospho-alpha-D-ribose 1-diphosphate + 2 H(+)</text>
        <dbReference type="Rhea" id="RHEA:12733"/>
        <dbReference type="ChEBI" id="CHEBI:15378"/>
        <dbReference type="ChEBI" id="CHEBI:16526"/>
        <dbReference type="ChEBI" id="CHEBI:29959"/>
        <dbReference type="ChEBI" id="CHEBI:33019"/>
        <dbReference type="ChEBI" id="CHEBI:57502"/>
        <dbReference type="ChEBI" id="CHEBI:58017"/>
        <dbReference type="EC" id="2.4.2.19"/>
    </reaction>
</comment>
<dbReference type="GO" id="GO:0005737">
    <property type="term" value="C:cytoplasm"/>
    <property type="evidence" value="ECO:0007669"/>
    <property type="project" value="TreeGrafter"/>
</dbReference>
<feature type="binding site" evidence="13">
    <location>
        <position position="168"/>
    </location>
    <ligand>
        <name>substrate</name>
    </ligand>
</feature>
<evidence type="ECO:0000256" key="12">
    <source>
        <dbReference type="PIRNR" id="PIRNR006250"/>
    </source>
</evidence>
<feature type="binding site" evidence="13">
    <location>
        <position position="250"/>
    </location>
    <ligand>
        <name>substrate</name>
    </ligand>
</feature>
<dbReference type="OrthoDB" id="9782546at2"/>
<dbReference type="InterPro" id="IPR027277">
    <property type="entry name" value="NadC/ModD"/>
</dbReference>
<dbReference type="Proteomes" id="UP000322214">
    <property type="component" value="Chromosome"/>
</dbReference>
<keyword evidence="6" id="KW-0662">Pyridine nucleotide biosynthesis</keyword>
<dbReference type="SUPFAM" id="SSF54675">
    <property type="entry name" value="Nicotinate/Quinolinate PRTase N-terminal domain-like"/>
    <property type="match status" value="1"/>
</dbReference>
<keyword evidence="7 12" id="KW-0328">Glycosyltransferase</keyword>
<feature type="binding site" evidence="13">
    <location>
        <position position="225"/>
    </location>
    <ligand>
        <name>substrate</name>
    </ligand>
</feature>
<protein>
    <recommendedName>
        <fullName evidence="11">Probable nicotinate-nucleotide pyrophosphorylase [carboxylating]</fullName>
        <ecNumber evidence="5">2.4.2.19</ecNumber>
    </recommendedName>
    <alternativeName>
        <fullName evidence="9">Quinolinate phosphoribosyltransferase [decarboxylating]</fullName>
    </alternativeName>
</protein>
<dbReference type="InterPro" id="IPR022412">
    <property type="entry name" value="Quinolinate_PRibosylTrfase_N"/>
</dbReference>
<evidence type="ECO:0000259" key="15">
    <source>
        <dbReference type="Pfam" id="PF02749"/>
    </source>
</evidence>
<dbReference type="RefSeq" id="WP_075085097.1">
    <property type="nucleotide sequence ID" value="NZ_CP042912.1"/>
</dbReference>
<dbReference type="FunFam" id="3.90.1170.20:FF:000001">
    <property type="entry name" value="Nicotinate-nucleotide diphosphorylase (Carboxylating)"/>
    <property type="match status" value="1"/>
</dbReference>
<evidence type="ECO:0000256" key="9">
    <source>
        <dbReference type="ARBA" id="ARBA00033102"/>
    </source>
</evidence>
<dbReference type="AlphaFoldDB" id="A0A5B9P3K3"/>
<evidence type="ECO:0000256" key="5">
    <source>
        <dbReference type="ARBA" id="ARBA00011944"/>
    </source>
</evidence>
<evidence type="ECO:0000256" key="13">
    <source>
        <dbReference type="PIRSR" id="PIRSR006250-1"/>
    </source>
</evidence>
<feature type="binding site" evidence="13">
    <location>
        <begin position="276"/>
        <end position="278"/>
    </location>
    <ligand>
        <name>substrate</name>
    </ligand>
</feature>
<dbReference type="Gene3D" id="3.90.1170.20">
    <property type="entry name" value="Quinolinate phosphoribosyl transferase, N-terminal domain"/>
    <property type="match status" value="1"/>
</dbReference>
<dbReference type="InterPro" id="IPR036068">
    <property type="entry name" value="Nicotinate_pribotase-like_C"/>
</dbReference>
<evidence type="ECO:0000256" key="11">
    <source>
        <dbReference type="ARBA" id="ARBA00069173"/>
    </source>
</evidence>
<dbReference type="InterPro" id="IPR004393">
    <property type="entry name" value="NadC"/>
</dbReference>
<comment type="similarity">
    <text evidence="3 12">Belongs to the NadC/ModD family.</text>
</comment>
<dbReference type="InterPro" id="IPR037128">
    <property type="entry name" value="Quinolinate_PRibosylTase_N_sf"/>
</dbReference>
<organism evidence="16 17">
    <name type="scientific">Mariniblastus fucicola</name>
    <dbReference type="NCBI Taxonomy" id="980251"/>
    <lineage>
        <taxon>Bacteria</taxon>
        <taxon>Pseudomonadati</taxon>
        <taxon>Planctomycetota</taxon>
        <taxon>Planctomycetia</taxon>
        <taxon>Pirellulales</taxon>
        <taxon>Pirellulaceae</taxon>
        <taxon>Mariniblastus</taxon>
    </lineage>
</organism>
<dbReference type="SUPFAM" id="SSF51690">
    <property type="entry name" value="Nicotinate/Quinolinate PRTase C-terminal domain-like"/>
    <property type="match status" value="1"/>
</dbReference>
<evidence type="ECO:0000313" key="17">
    <source>
        <dbReference type="Proteomes" id="UP000322214"/>
    </source>
</evidence>
<evidence type="ECO:0000256" key="1">
    <source>
        <dbReference type="ARBA" id="ARBA00003237"/>
    </source>
</evidence>
<keyword evidence="17" id="KW-1185">Reference proteome</keyword>
<dbReference type="PIRSF" id="PIRSF006250">
    <property type="entry name" value="NadC_ModD"/>
    <property type="match status" value="1"/>
</dbReference>
<dbReference type="PANTHER" id="PTHR32179:SF3">
    <property type="entry name" value="NICOTINATE-NUCLEOTIDE PYROPHOSPHORYLASE [CARBOXYLATING]"/>
    <property type="match status" value="1"/>
</dbReference>
<dbReference type="UniPathway" id="UPA00253">
    <property type="reaction ID" value="UER00331"/>
</dbReference>
<comment type="subunit">
    <text evidence="4">Hexamer formed by 3 homodimers.</text>
</comment>
<dbReference type="GO" id="GO:0004514">
    <property type="term" value="F:nicotinate-nucleotide diphosphorylase (carboxylating) activity"/>
    <property type="evidence" value="ECO:0007669"/>
    <property type="project" value="UniProtKB-EC"/>
</dbReference>
<dbReference type="InterPro" id="IPR013785">
    <property type="entry name" value="Aldolase_TIM"/>
</dbReference>
<feature type="binding site" evidence="13">
    <location>
        <position position="178"/>
    </location>
    <ligand>
        <name>substrate</name>
    </ligand>
</feature>
<feature type="domain" description="Quinolinate phosphoribosyl transferase C-terminal" evidence="14">
    <location>
        <begin position="123"/>
        <end position="312"/>
    </location>
</feature>
<dbReference type="Pfam" id="PF01729">
    <property type="entry name" value="QRPTase_C"/>
    <property type="match status" value="1"/>
</dbReference>
<feature type="binding site" evidence="13">
    <location>
        <position position="111"/>
    </location>
    <ligand>
        <name>substrate</name>
    </ligand>
</feature>
<proteinExistence type="inferred from homology"/>
<feature type="binding site" evidence="13">
    <location>
        <begin position="297"/>
        <end position="299"/>
    </location>
    <ligand>
        <name>substrate</name>
    </ligand>
</feature>
<feature type="binding site" evidence="13">
    <location>
        <begin position="144"/>
        <end position="146"/>
    </location>
    <ligand>
        <name>substrate</name>
    </ligand>
</feature>
<evidence type="ECO:0000256" key="10">
    <source>
        <dbReference type="ARBA" id="ARBA00047445"/>
    </source>
</evidence>
<evidence type="ECO:0000256" key="8">
    <source>
        <dbReference type="ARBA" id="ARBA00022679"/>
    </source>
</evidence>
<dbReference type="GO" id="GO:0034213">
    <property type="term" value="P:quinolinate catabolic process"/>
    <property type="evidence" value="ECO:0007669"/>
    <property type="project" value="TreeGrafter"/>
</dbReference>
<feature type="domain" description="Quinolinate phosphoribosyl transferase N-terminal" evidence="15">
    <location>
        <begin position="36"/>
        <end position="121"/>
    </location>
</feature>
<dbReference type="KEGG" id="mff:MFFC18_08290"/>
<comment type="function">
    <text evidence="1">Involved in the catabolism of quinolinic acid (QA).</text>
</comment>
<dbReference type="InterPro" id="IPR002638">
    <property type="entry name" value="Quinolinate_PRibosylTrfase_C"/>
</dbReference>
<keyword evidence="8 12" id="KW-0808">Transferase</keyword>
<evidence type="ECO:0000256" key="4">
    <source>
        <dbReference type="ARBA" id="ARBA00011218"/>
    </source>
</evidence>
<dbReference type="NCBIfam" id="TIGR00078">
    <property type="entry name" value="nadC"/>
    <property type="match status" value="1"/>
</dbReference>
<reference evidence="16 17" key="1">
    <citation type="submission" date="2019-08" db="EMBL/GenBank/DDBJ databases">
        <title>Deep-cultivation of Planctomycetes and their phenomic and genomic characterization uncovers novel biology.</title>
        <authorList>
            <person name="Wiegand S."/>
            <person name="Jogler M."/>
            <person name="Boedeker C."/>
            <person name="Pinto D."/>
            <person name="Vollmers J."/>
            <person name="Rivas-Marin E."/>
            <person name="Kohn T."/>
            <person name="Peeters S.H."/>
            <person name="Heuer A."/>
            <person name="Rast P."/>
            <person name="Oberbeckmann S."/>
            <person name="Bunk B."/>
            <person name="Jeske O."/>
            <person name="Meyerdierks A."/>
            <person name="Storesund J.E."/>
            <person name="Kallscheuer N."/>
            <person name="Luecker S."/>
            <person name="Lage O.M."/>
            <person name="Pohl T."/>
            <person name="Merkel B.J."/>
            <person name="Hornburger P."/>
            <person name="Mueller R.-W."/>
            <person name="Bruemmer F."/>
            <person name="Labrenz M."/>
            <person name="Spormann A.M."/>
            <person name="Op den Camp H."/>
            <person name="Overmann J."/>
            <person name="Amann R."/>
            <person name="Jetten M.S.M."/>
            <person name="Mascher T."/>
            <person name="Medema M.H."/>
            <person name="Devos D.P."/>
            <person name="Kaster A.-K."/>
            <person name="Ovreas L."/>
            <person name="Rohde M."/>
            <person name="Galperin M.Y."/>
            <person name="Jogler C."/>
        </authorList>
    </citation>
    <scope>NUCLEOTIDE SEQUENCE [LARGE SCALE GENOMIC DNA]</scope>
    <source>
        <strain evidence="16 17">FC18</strain>
    </source>
</reference>
<evidence type="ECO:0000256" key="7">
    <source>
        <dbReference type="ARBA" id="ARBA00022676"/>
    </source>
</evidence>
<gene>
    <name evidence="16" type="primary">nadC</name>
    <name evidence="16" type="ORF">MFFC18_08290</name>
</gene>
<comment type="pathway">
    <text evidence="2">Cofactor biosynthesis; NAD(+) biosynthesis; nicotinate D-ribonucleotide from quinolinate: step 1/1.</text>
</comment>
<evidence type="ECO:0000256" key="6">
    <source>
        <dbReference type="ARBA" id="ARBA00022642"/>
    </source>
</evidence>
<evidence type="ECO:0000313" key="16">
    <source>
        <dbReference type="EMBL" id="QEG20978.1"/>
    </source>
</evidence>
<dbReference type="EMBL" id="CP042912">
    <property type="protein sequence ID" value="QEG20978.1"/>
    <property type="molecule type" value="Genomic_DNA"/>
</dbReference>
<dbReference type="STRING" id="980251.GCA_001642875_02871"/>
<dbReference type="GO" id="GO:0009435">
    <property type="term" value="P:NAD+ biosynthetic process"/>
    <property type="evidence" value="ECO:0007669"/>
    <property type="project" value="UniProtKB-UniPathway"/>
</dbReference>
<dbReference type="FunFam" id="3.20.20.70:FF:000030">
    <property type="entry name" value="Nicotinate-nucleotide pyrophosphorylase, carboxylating"/>
    <property type="match status" value="1"/>
</dbReference>
<dbReference type="PANTHER" id="PTHR32179">
    <property type="entry name" value="NICOTINATE-NUCLEOTIDE PYROPHOSPHORYLASE [CARBOXYLATING]"/>
    <property type="match status" value="1"/>
</dbReference>
<name>A0A5B9P3K3_9BACT</name>
<evidence type="ECO:0000256" key="3">
    <source>
        <dbReference type="ARBA" id="ARBA00009400"/>
    </source>
</evidence>